<keyword evidence="2" id="KW-1185">Reference proteome</keyword>
<reference evidence="1" key="1">
    <citation type="submission" date="2020-05" db="EMBL/GenBank/DDBJ databases">
        <title>Large-scale comparative analyses of tick genomes elucidate their genetic diversity and vector capacities.</title>
        <authorList>
            <person name="Jia N."/>
            <person name="Wang J."/>
            <person name="Shi W."/>
            <person name="Du L."/>
            <person name="Sun Y."/>
            <person name="Zhan W."/>
            <person name="Jiang J."/>
            <person name="Wang Q."/>
            <person name="Zhang B."/>
            <person name="Ji P."/>
            <person name="Sakyi L.B."/>
            <person name="Cui X."/>
            <person name="Yuan T."/>
            <person name="Jiang B."/>
            <person name="Yang W."/>
            <person name="Lam T.T.-Y."/>
            <person name="Chang Q."/>
            <person name="Ding S."/>
            <person name="Wang X."/>
            <person name="Zhu J."/>
            <person name="Ruan X."/>
            <person name="Zhao L."/>
            <person name="Wei J."/>
            <person name="Que T."/>
            <person name="Du C."/>
            <person name="Cheng J."/>
            <person name="Dai P."/>
            <person name="Han X."/>
            <person name="Huang E."/>
            <person name="Gao Y."/>
            <person name="Liu J."/>
            <person name="Shao H."/>
            <person name="Ye R."/>
            <person name="Li L."/>
            <person name="Wei W."/>
            <person name="Wang X."/>
            <person name="Wang C."/>
            <person name="Yang T."/>
            <person name="Huo Q."/>
            <person name="Li W."/>
            <person name="Guo W."/>
            <person name="Chen H."/>
            <person name="Zhou L."/>
            <person name="Ni X."/>
            <person name="Tian J."/>
            <person name="Zhou Y."/>
            <person name="Sheng Y."/>
            <person name="Liu T."/>
            <person name="Pan Y."/>
            <person name="Xia L."/>
            <person name="Li J."/>
            <person name="Zhao F."/>
            <person name="Cao W."/>
        </authorList>
    </citation>
    <scope>NUCLEOTIDE SEQUENCE</scope>
    <source>
        <strain evidence="1">Dsil-2018</strain>
    </source>
</reference>
<evidence type="ECO:0000313" key="2">
    <source>
        <dbReference type="Proteomes" id="UP000821865"/>
    </source>
</evidence>
<sequence>MPIGFAQRRSADFSGAPRGNKKSAPTECALFLEDGGCAPGRFIEDERAHQCAPGKCSIPCLNGGRCVGVNQCRCTRSFVGPQCAHRIDGTAAVQREHCQRRCVHGVCIRHNRCLCDEGFFGRRCARRRYTNALRCIAALTAFCHFKGCP</sequence>
<gene>
    <name evidence="1" type="ORF">HPB49_017190</name>
</gene>
<accession>A0ACB8DQF9</accession>
<name>A0ACB8DQF9_DERSI</name>
<comment type="caution">
    <text evidence="1">The sequence shown here is derived from an EMBL/GenBank/DDBJ whole genome shotgun (WGS) entry which is preliminary data.</text>
</comment>
<evidence type="ECO:0000313" key="1">
    <source>
        <dbReference type="EMBL" id="KAH7974586.1"/>
    </source>
</evidence>
<dbReference type="Proteomes" id="UP000821865">
    <property type="component" value="Chromosome 10"/>
</dbReference>
<proteinExistence type="predicted"/>
<organism evidence="1 2">
    <name type="scientific">Dermacentor silvarum</name>
    <name type="common">Tick</name>
    <dbReference type="NCBI Taxonomy" id="543639"/>
    <lineage>
        <taxon>Eukaryota</taxon>
        <taxon>Metazoa</taxon>
        <taxon>Ecdysozoa</taxon>
        <taxon>Arthropoda</taxon>
        <taxon>Chelicerata</taxon>
        <taxon>Arachnida</taxon>
        <taxon>Acari</taxon>
        <taxon>Parasitiformes</taxon>
        <taxon>Ixodida</taxon>
        <taxon>Ixodoidea</taxon>
        <taxon>Ixodidae</taxon>
        <taxon>Rhipicephalinae</taxon>
        <taxon>Dermacentor</taxon>
    </lineage>
</organism>
<dbReference type="EMBL" id="CM023479">
    <property type="protein sequence ID" value="KAH7974586.1"/>
    <property type="molecule type" value="Genomic_DNA"/>
</dbReference>
<protein>
    <submittedName>
        <fullName evidence="1">Uncharacterized protein</fullName>
    </submittedName>
</protein>